<comment type="subcellular location">
    <subcellularLocation>
        <location evidence="7">Cytoplasm</location>
    </subcellularLocation>
</comment>
<feature type="binding site" evidence="7">
    <location>
        <position position="32"/>
    </location>
    <ligand>
        <name>substrate</name>
    </ligand>
</feature>
<dbReference type="GO" id="GO:0016301">
    <property type="term" value="F:kinase activity"/>
    <property type="evidence" value="ECO:0007669"/>
    <property type="project" value="UniProtKB-KW"/>
</dbReference>
<comment type="cofactor">
    <cofactor evidence="7">
        <name>Mg(2+)</name>
        <dbReference type="ChEBI" id="CHEBI:18420"/>
    </cofactor>
    <text evidence="7">Binds 1 Mg(2+) ion per subunit.</text>
</comment>
<comment type="catalytic activity">
    <reaction evidence="7">
        <text>shikimate + ATP = 3-phosphoshikimate + ADP + H(+)</text>
        <dbReference type="Rhea" id="RHEA:13121"/>
        <dbReference type="ChEBI" id="CHEBI:15378"/>
        <dbReference type="ChEBI" id="CHEBI:30616"/>
        <dbReference type="ChEBI" id="CHEBI:36208"/>
        <dbReference type="ChEBI" id="CHEBI:145989"/>
        <dbReference type="ChEBI" id="CHEBI:456216"/>
        <dbReference type="EC" id="2.7.1.71"/>
    </reaction>
</comment>
<organism evidence="8 9">
    <name type="scientific">Olleya marilimosa</name>
    <dbReference type="NCBI Taxonomy" id="272164"/>
    <lineage>
        <taxon>Bacteria</taxon>
        <taxon>Pseudomonadati</taxon>
        <taxon>Bacteroidota</taxon>
        <taxon>Flavobacteriia</taxon>
        <taxon>Flavobacteriales</taxon>
        <taxon>Flavobacteriaceae</taxon>
    </lineage>
</organism>
<feature type="binding site" evidence="7">
    <location>
        <begin position="10"/>
        <end position="15"/>
    </location>
    <ligand>
        <name>ATP</name>
        <dbReference type="ChEBI" id="CHEBI:30616"/>
    </ligand>
</feature>
<dbReference type="Proteomes" id="UP000627521">
    <property type="component" value="Unassembled WGS sequence"/>
</dbReference>
<comment type="pathway">
    <text evidence="7">Metabolic intermediate biosynthesis; chorismate biosynthesis; chorismate from D-erythrose 4-phosphate and phosphoenolpyruvate: step 5/7.</text>
</comment>
<comment type="caution">
    <text evidence="7">Lacks conserved residue(s) required for the propagation of feature annotation.</text>
</comment>
<dbReference type="RefSeq" id="WP_191100109.1">
    <property type="nucleotide sequence ID" value="NZ_JACXXF010000005.1"/>
</dbReference>
<feature type="binding site" evidence="7">
    <location>
        <position position="142"/>
    </location>
    <ligand>
        <name>substrate</name>
    </ligand>
</feature>
<dbReference type="InterPro" id="IPR031322">
    <property type="entry name" value="Shikimate/glucono_kinase"/>
</dbReference>
<feature type="binding site" evidence="7">
    <location>
        <position position="56"/>
    </location>
    <ligand>
        <name>substrate</name>
    </ligand>
</feature>
<keyword evidence="7" id="KW-0963">Cytoplasm</keyword>
<dbReference type="Gene3D" id="3.40.50.300">
    <property type="entry name" value="P-loop containing nucleotide triphosphate hydrolases"/>
    <property type="match status" value="1"/>
</dbReference>
<reference evidence="8 9" key="1">
    <citation type="submission" date="2020-09" db="EMBL/GenBank/DDBJ databases">
        <title>Bacillus nautilus sp. nov., Chryseoglobus crepusculi sp. nov, and Psychrobacter noctis sp. nov., isolated from deep-sea sponges from the equatorial Atlantic.</title>
        <authorList>
            <person name="Stennett H.L."/>
            <person name="Williams S.E."/>
        </authorList>
    </citation>
    <scope>NUCLEOTIDE SEQUENCE [LARGE SCALE GENOMIC DNA]</scope>
    <source>
        <strain evidence="8 9">28M-24</strain>
    </source>
</reference>
<evidence type="ECO:0000256" key="3">
    <source>
        <dbReference type="ARBA" id="ARBA00022741"/>
    </source>
</evidence>
<evidence type="ECO:0000256" key="5">
    <source>
        <dbReference type="ARBA" id="ARBA00022840"/>
    </source>
</evidence>
<dbReference type="InterPro" id="IPR027417">
    <property type="entry name" value="P-loop_NTPase"/>
</dbReference>
<comment type="subunit">
    <text evidence="7">Monomer.</text>
</comment>
<evidence type="ECO:0000313" key="8">
    <source>
        <dbReference type="EMBL" id="MBD3863661.1"/>
    </source>
</evidence>
<keyword evidence="6 7" id="KW-0057">Aromatic amino acid biosynthesis</keyword>
<evidence type="ECO:0000256" key="4">
    <source>
        <dbReference type="ARBA" id="ARBA00022777"/>
    </source>
</evidence>
<feature type="binding site" evidence="7">
    <location>
        <position position="119"/>
    </location>
    <ligand>
        <name>ATP</name>
        <dbReference type="ChEBI" id="CHEBI:30616"/>
    </ligand>
</feature>
<evidence type="ECO:0000256" key="2">
    <source>
        <dbReference type="ARBA" id="ARBA00022679"/>
    </source>
</evidence>
<comment type="similarity">
    <text evidence="7">Belongs to the shikimate kinase family.</text>
</comment>
<dbReference type="HAMAP" id="MF_00109">
    <property type="entry name" value="Shikimate_kinase"/>
    <property type="match status" value="1"/>
</dbReference>
<keyword evidence="7" id="KW-0460">Magnesium</keyword>
<proteinExistence type="inferred from homology"/>
<evidence type="ECO:0000313" key="9">
    <source>
        <dbReference type="Proteomes" id="UP000627521"/>
    </source>
</evidence>
<keyword evidence="3 7" id="KW-0547">Nucleotide-binding</keyword>
<feature type="binding site" evidence="7">
    <location>
        <position position="79"/>
    </location>
    <ligand>
        <name>substrate</name>
    </ligand>
</feature>
<evidence type="ECO:0000256" key="1">
    <source>
        <dbReference type="ARBA" id="ARBA00022605"/>
    </source>
</evidence>
<dbReference type="PANTHER" id="PTHR21087">
    <property type="entry name" value="SHIKIMATE KINASE"/>
    <property type="match status" value="1"/>
</dbReference>
<accession>A0ABR8LU16</accession>
<dbReference type="EMBL" id="JACXXH010000004">
    <property type="protein sequence ID" value="MBD3863661.1"/>
    <property type="molecule type" value="Genomic_DNA"/>
</dbReference>
<dbReference type="PRINTS" id="PR01100">
    <property type="entry name" value="SHIKIMTKNASE"/>
</dbReference>
<comment type="function">
    <text evidence="7">Catalyzes the specific phosphorylation of the 3-hydroxyl group of shikimic acid using ATP as a cosubstrate.</text>
</comment>
<sequence length="171" mass="19775">MNLIFIGYMASGKSTIGQQLAEKMGFKFIDLDNYIEVCEKMSVSDIFKTKGEIHFRKLEQSYLKKITASADKTIIALGGGTPCFYNTMEWLNKLDNFKTIYLRTNLDILTDRLFLNKTRPLISHLETKEALKDFIAKHLFERSYFYNQASIVVESTTSEEETINNILFKLI</sequence>
<protein>
    <recommendedName>
        <fullName evidence="7">Shikimate kinase</fullName>
        <shortName evidence="7">SK</shortName>
        <ecNumber evidence="7">2.7.1.71</ecNumber>
    </recommendedName>
</protein>
<evidence type="ECO:0000256" key="6">
    <source>
        <dbReference type="ARBA" id="ARBA00023141"/>
    </source>
</evidence>
<dbReference type="CDD" id="cd00464">
    <property type="entry name" value="SK"/>
    <property type="match status" value="1"/>
</dbReference>
<dbReference type="InterPro" id="IPR000623">
    <property type="entry name" value="Shikimate_kinase/TSH1"/>
</dbReference>
<dbReference type="EC" id="2.7.1.71" evidence="7"/>
<dbReference type="SUPFAM" id="SSF52540">
    <property type="entry name" value="P-loop containing nucleoside triphosphate hydrolases"/>
    <property type="match status" value="1"/>
</dbReference>
<feature type="binding site" evidence="7">
    <location>
        <position position="14"/>
    </location>
    <ligand>
        <name>Mg(2+)</name>
        <dbReference type="ChEBI" id="CHEBI:18420"/>
    </ligand>
</feature>
<keyword evidence="5 7" id="KW-0067">ATP-binding</keyword>
<keyword evidence="9" id="KW-1185">Reference proteome</keyword>
<evidence type="ECO:0000256" key="7">
    <source>
        <dbReference type="HAMAP-Rule" id="MF_00109"/>
    </source>
</evidence>
<keyword evidence="4 7" id="KW-0418">Kinase</keyword>
<gene>
    <name evidence="7" type="primary">aroK</name>
    <name evidence="8" type="ORF">IEG06_09370</name>
</gene>
<keyword evidence="1 7" id="KW-0028">Amino-acid biosynthesis</keyword>
<name>A0ABR8LU16_9FLAO</name>
<keyword evidence="2 7" id="KW-0808">Transferase</keyword>
<comment type="caution">
    <text evidence="8">The sequence shown here is derived from an EMBL/GenBank/DDBJ whole genome shotgun (WGS) entry which is preliminary data.</text>
</comment>
<keyword evidence="7" id="KW-0479">Metal-binding</keyword>
<dbReference type="Pfam" id="PF01202">
    <property type="entry name" value="SKI"/>
    <property type="match status" value="1"/>
</dbReference>
<dbReference type="PANTHER" id="PTHR21087:SF16">
    <property type="entry name" value="SHIKIMATE KINASE 1, CHLOROPLASTIC"/>
    <property type="match status" value="1"/>
</dbReference>